<comment type="caution">
    <text evidence="1">The sequence shown here is derived from an EMBL/GenBank/DDBJ whole genome shotgun (WGS) entry which is preliminary data.</text>
</comment>
<keyword evidence="2" id="KW-1185">Reference proteome</keyword>
<dbReference type="OrthoDB" id="7949219at2"/>
<dbReference type="EMBL" id="QXGI01000001">
    <property type="protein sequence ID" value="RSX49842.1"/>
    <property type="molecule type" value="Genomic_DNA"/>
</dbReference>
<name>A0A430FAM0_9BIFI</name>
<dbReference type="AlphaFoldDB" id="A0A430FAM0"/>
<evidence type="ECO:0000313" key="2">
    <source>
        <dbReference type="Proteomes" id="UP000288052"/>
    </source>
</evidence>
<dbReference type="RefSeq" id="WP_126031348.1">
    <property type="nucleotide sequence ID" value="NZ_QXGI01000001.1"/>
</dbReference>
<sequence length="126" mass="14256">MSGPVPDRFTPARLAMFLHVPQRFVRRMAATGLIEAPDADGAWTEPRLRAMLHDHPWLRILNVPLCARELNRINTAWPAPLSGPSVAGRRYLPLWRIMDEHWDRTGRTAPAAREGADTGGWLEPLF</sequence>
<accession>A0A430FAM0</accession>
<gene>
    <name evidence="1" type="ORF">D2E22_0303</name>
</gene>
<protein>
    <submittedName>
        <fullName evidence="1">Uncharacterized protein</fullName>
    </submittedName>
</protein>
<evidence type="ECO:0000313" key="1">
    <source>
        <dbReference type="EMBL" id="RSX49842.1"/>
    </source>
</evidence>
<reference evidence="1 2" key="1">
    <citation type="submission" date="2018-09" db="EMBL/GenBank/DDBJ databases">
        <title>Characterization of the phylogenetic diversity of five novel species belonging to the genus Bifidobacterium.</title>
        <authorList>
            <person name="Lugli G.A."/>
            <person name="Duranti S."/>
            <person name="Milani C."/>
        </authorList>
    </citation>
    <scope>NUCLEOTIDE SEQUENCE [LARGE SCALE GENOMIC DNA]</scope>
    <source>
        <strain evidence="1 2">2020B</strain>
    </source>
</reference>
<dbReference type="Proteomes" id="UP000288052">
    <property type="component" value="Unassembled WGS sequence"/>
</dbReference>
<organism evidence="1 2">
    <name type="scientific">Bifidobacterium castoris</name>
    <dbReference type="NCBI Taxonomy" id="2306972"/>
    <lineage>
        <taxon>Bacteria</taxon>
        <taxon>Bacillati</taxon>
        <taxon>Actinomycetota</taxon>
        <taxon>Actinomycetes</taxon>
        <taxon>Bifidobacteriales</taxon>
        <taxon>Bifidobacteriaceae</taxon>
        <taxon>Bifidobacterium</taxon>
    </lineage>
</organism>
<proteinExistence type="predicted"/>